<organism evidence="2 3">
    <name type="scientific">Thalictrum thalictroides</name>
    <name type="common">Rue-anemone</name>
    <name type="synonym">Anemone thalictroides</name>
    <dbReference type="NCBI Taxonomy" id="46969"/>
    <lineage>
        <taxon>Eukaryota</taxon>
        <taxon>Viridiplantae</taxon>
        <taxon>Streptophyta</taxon>
        <taxon>Embryophyta</taxon>
        <taxon>Tracheophyta</taxon>
        <taxon>Spermatophyta</taxon>
        <taxon>Magnoliopsida</taxon>
        <taxon>Ranunculales</taxon>
        <taxon>Ranunculaceae</taxon>
        <taxon>Thalictroideae</taxon>
        <taxon>Thalictrum</taxon>
    </lineage>
</organism>
<sequence length="208" mass="24557">MVERNGGFKIRWSLVMDEIMLETLANRKEADGCPCVCWSDTTILEVRSNIFKASSMPVTNEKVRDRIQYYFWTYLQFRGLMNIKGFTWNERFERVVATEETWEAEAPKSHFRAEWLPYMGKFLVVYSKVPMGVEQLGTIAHEVNQCYGKLLSYVNVKNRIRTLRKEMVTVRELCNKPCSFFVLINARFCLKMRDEKLLYNNGGGMWRK</sequence>
<dbReference type="AlphaFoldDB" id="A0A7J6VZN6"/>
<dbReference type="InterPro" id="IPR024752">
    <property type="entry name" value="Myb/SANT-like_dom"/>
</dbReference>
<evidence type="ECO:0000259" key="1">
    <source>
        <dbReference type="Pfam" id="PF12776"/>
    </source>
</evidence>
<feature type="domain" description="Myb/SANT-like" evidence="1">
    <location>
        <begin position="11"/>
        <end position="104"/>
    </location>
</feature>
<keyword evidence="3" id="KW-1185">Reference proteome</keyword>
<reference evidence="2 3" key="1">
    <citation type="submission" date="2020-06" db="EMBL/GenBank/DDBJ databases">
        <title>Transcriptomic and genomic resources for Thalictrum thalictroides and T. hernandezii: Facilitating candidate gene discovery in an emerging model plant lineage.</title>
        <authorList>
            <person name="Arias T."/>
            <person name="Riano-Pachon D.M."/>
            <person name="Di Stilio V.S."/>
        </authorList>
    </citation>
    <scope>NUCLEOTIDE SEQUENCE [LARGE SCALE GENOMIC DNA]</scope>
    <source>
        <strain evidence="3">cv. WT478/WT964</strain>
        <tissue evidence="2">Leaves</tissue>
    </source>
</reference>
<dbReference type="EMBL" id="JABWDY010023958">
    <property type="protein sequence ID" value="KAF5190589.1"/>
    <property type="molecule type" value="Genomic_DNA"/>
</dbReference>
<proteinExistence type="predicted"/>
<gene>
    <name evidence="2" type="ORF">FRX31_019821</name>
</gene>
<protein>
    <recommendedName>
        <fullName evidence="1">Myb/SANT-like domain-containing protein</fullName>
    </recommendedName>
</protein>
<evidence type="ECO:0000313" key="3">
    <source>
        <dbReference type="Proteomes" id="UP000554482"/>
    </source>
</evidence>
<dbReference type="Pfam" id="PF12776">
    <property type="entry name" value="Myb_DNA-bind_3"/>
    <property type="match status" value="1"/>
</dbReference>
<dbReference type="Proteomes" id="UP000554482">
    <property type="component" value="Unassembled WGS sequence"/>
</dbReference>
<comment type="caution">
    <text evidence="2">The sequence shown here is derived from an EMBL/GenBank/DDBJ whole genome shotgun (WGS) entry which is preliminary data.</text>
</comment>
<accession>A0A7J6VZN6</accession>
<evidence type="ECO:0000313" key="2">
    <source>
        <dbReference type="EMBL" id="KAF5190589.1"/>
    </source>
</evidence>
<name>A0A7J6VZN6_THATH</name>